<dbReference type="InterPro" id="IPR036412">
    <property type="entry name" value="HAD-like_sf"/>
</dbReference>
<dbReference type="PRINTS" id="PR00413">
    <property type="entry name" value="HADHALOGNASE"/>
</dbReference>
<name>A0A2N1PHN3_9BACT</name>
<evidence type="ECO:0000313" key="2">
    <source>
        <dbReference type="Proteomes" id="UP000233256"/>
    </source>
</evidence>
<dbReference type="Pfam" id="PF13419">
    <property type="entry name" value="HAD_2"/>
    <property type="match status" value="1"/>
</dbReference>
<dbReference type="SUPFAM" id="SSF56784">
    <property type="entry name" value="HAD-like"/>
    <property type="match status" value="1"/>
</dbReference>
<accession>A0A2N1PHN3</accession>
<dbReference type="GO" id="GO:0016791">
    <property type="term" value="F:phosphatase activity"/>
    <property type="evidence" value="ECO:0007669"/>
    <property type="project" value="TreeGrafter"/>
</dbReference>
<dbReference type="SFLD" id="SFLDS00003">
    <property type="entry name" value="Haloacid_Dehalogenase"/>
    <property type="match status" value="1"/>
</dbReference>
<comment type="caution">
    <text evidence="1">The sequence shown here is derived from an EMBL/GenBank/DDBJ whole genome shotgun (WGS) entry which is preliminary data.</text>
</comment>
<dbReference type="NCBIfam" id="TIGR01509">
    <property type="entry name" value="HAD-SF-IA-v3"/>
    <property type="match status" value="1"/>
</dbReference>
<dbReference type="PANTHER" id="PTHR18901">
    <property type="entry name" value="2-DEOXYGLUCOSE-6-PHOSPHATE PHOSPHATASE 2"/>
    <property type="match status" value="1"/>
</dbReference>
<reference evidence="1 2" key="1">
    <citation type="journal article" date="2017" name="ISME J.">
        <title>Potential for microbial H2 and metal transformations associated with novel bacteria and archaea in deep terrestrial subsurface sediments.</title>
        <authorList>
            <person name="Hernsdorf A.W."/>
            <person name="Amano Y."/>
            <person name="Miyakawa K."/>
            <person name="Ise K."/>
            <person name="Suzuki Y."/>
            <person name="Anantharaman K."/>
            <person name="Probst A."/>
            <person name="Burstein D."/>
            <person name="Thomas B.C."/>
            <person name="Banfield J.F."/>
        </authorList>
    </citation>
    <scope>NUCLEOTIDE SEQUENCE [LARGE SCALE GENOMIC DNA]</scope>
    <source>
        <strain evidence="1">HGW-Wallbacteria-1</strain>
    </source>
</reference>
<dbReference type="InterPro" id="IPR023214">
    <property type="entry name" value="HAD_sf"/>
</dbReference>
<dbReference type="SFLD" id="SFLDG01129">
    <property type="entry name" value="C1.5:_HAD__Beta-PGM__Phosphata"/>
    <property type="match status" value="1"/>
</dbReference>
<dbReference type="Gene3D" id="3.40.50.1000">
    <property type="entry name" value="HAD superfamily/HAD-like"/>
    <property type="match status" value="1"/>
</dbReference>
<dbReference type="InterPro" id="IPR041492">
    <property type="entry name" value="HAD_2"/>
</dbReference>
<dbReference type="CDD" id="cd07505">
    <property type="entry name" value="HAD_BPGM-like"/>
    <property type="match status" value="1"/>
</dbReference>
<dbReference type="AlphaFoldDB" id="A0A2N1PHN3"/>
<dbReference type="InterPro" id="IPR006439">
    <property type="entry name" value="HAD-SF_hydro_IA"/>
</dbReference>
<sequence length="232" mass="26421">MISKHIRAIIFDFDGTLVDSMNLWHQIDVDFLGRRGLVCPDDLSMAISGKSFTETAEYFKERFLLPDSIAEIKAEWDEMSRNTILNEIGFKPGALPFLSWVYAHAIPMAIATSNTRSTLELFLPQYGIDRYFHSLHFTCEVGRGKPHPDVFLDAAKALDVLPEHCLVFEDTLEGIHGAQSAGMAVISVDDALQTHRLDRIKESSLYHIQNFRELMTPEFSKNFRRLNHADSF</sequence>
<organism evidence="1 2">
    <name type="scientific">Candidatus Wallbacteria bacterium HGW-Wallbacteria-1</name>
    <dbReference type="NCBI Taxonomy" id="2013854"/>
    <lineage>
        <taxon>Bacteria</taxon>
        <taxon>Candidatus Walliibacteriota</taxon>
    </lineage>
</organism>
<gene>
    <name evidence="1" type="ORF">CVV64_21410</name>
</gene>
<dbReference type="PANTHER" id="PTHR18901:SF38">
    <property type="entry name" value="PSEUDOURIDINE-5'-PHOSPHATASE"/>
    <property type="match status" value="1"/>
</dbReference>
<proteinExistence type="predicted"/>
<dbReference type="Gene3D" id="1.10.150.240">
    <property type="entry name" value="Putative phosphatase, domain 2"/>
    <property type="match status" value="1"/>
</dbReference>
<dbReference type="SFLD" id="SFLDG01135">
    <property type="entry name" value="C1.5.6:_HAD__Beta-PGM__Phospha"/>
    <property type="match status" value="1"/>
</dbReference>
<keyword evidence="1" id="KW-0378">Hydrolase</keyword>
<dbReference type="EMBL" id="PGXC01000101">
    <property type="protein sequence ID" value="PKK87820.1"/>
    <property type="molecule type" value="Genomic_DNA"/>
</dbReference>
<dbReference type="Proteomes" id="UP000233256">
    <property type="component" value="Unassembled WGS sequence"/>
</dbReference>
<evidence type="ECO:0000313" key="1">
    <source>
        <dbReference type="EMBL" id="PKK87820.1"/>
    </source>
</evidence>
<dbReference type="InterPro" id="IPR023198">
    <property type="entry name" value="PGP-like_dom2"/>
</dbReference>
<protein>
    <submittedName>
        <fullName evidence="1">HAD family hydrolase</fullName>
    </submittedName>
</protein>